<keyword evidence="1" id="KW-0472">Membrane</keyword>
<name>A0A165ZJV7_9AGAM</name>
<dbReference type="EMBL" id="KV417675">
    <property type="protein sequence ID" value="KZP10668.1"/>
    <property type="molecule type" value="Genomic_DNA"/>
</dbReference>
<feature type="transmembrane region" description="Helical" evidence="1">
    <location>
        <begin position="70"/>
        <end position="89"/>
    </location>
</feature>
<feature type="transmembrane region" description="Helical" evidence="1">
    <location>
        <begin position="26"/>
        <end position="50"/>
    </location>
</feature>
<keyword evidence="1" id="KW-0812">Transmembrane</keyword>
<reference evidence="2 3" key="1">
    <citation type="journal article" date="2016" name="Mol. Biol. Evol.">
        <title>Comparative Genomics of Early-Diverging Mushroom-Forming Fungi Provides Insights into the Origins of Lignocellulose Decay Capabilities.</title>
        <authorList>
            <person name="Nagy L.G."/>
            <person name="Riley R."/>
            <person name="Tritt A."/>
            <person name="Adam C."/>
            <person name="Daum C."/>
            <person name="Floudas D."/>
            <person name="Sun H."/>
            <person name="Yadav J.S."/>
            <person name="Pangilinan J."/>
            <person name="Larsson K.H."/>
            <person name="Matsuura K."/>
            <person name="Barry K."/>
            <person name="Labutti K."/>
            <person name="Kuo R."/>
            <person name="Ohm R.A."/>
            <person name="Bhattacharya S.S."/>
            <person name="Shirouzu T."/>
            <person name="Yoshinaga Y."/>
            <person name="Martin F.M."/>
            <person name="Grigoriev I.V."/>
            <person name="Hibbett D.S."/>
        </authorList>
    </citation>
    <scope>NUCLEOTIDE SEQUENCE [LARGE SCALE GENOMIC DNA]</scope>
    <source>
        <strain evidence="2 3">CBS 109695</strain>
    </source>
</reference>
<dbReference type="Proteomes" id="UP000076532">
    <property type="component" value="Unassembled WGS sequence"/>
</dbReference>
<sequence>MIITGSAAKAYLFLLRVRAIYGNSKIVTWLVGAGWLAVVSARMTIASMVHTSPLIQTGHCTVTKMETLPIISMWLNVAYDTCIFISISVRLTSYTKFTTTPWIPWFVRGYGLPHTMRHLLQDGQFYYCITMFFTVLAAVIAVSPVGPIYQTIFAVPAFAIEIIMTCKIFRAMLLRSLRLVENVPAAQAEVYTTAMSIFEADTSMELRIRTMNTESLVTSTCESL</sequence>
<proteinExistence type="predicted"/>
<accession>A0A165ZJV7</accession>
<evidence type="ECO:0000313" key="3">
    <source>
        <dbReference type="Proteomes" id="UP000076532"/>
    </source>
</evidence>
<protein>
    <submittedName>
        <fullName evidence="2">Uncharacterized protein</fullName>
    </submittedName>
</protein>
<feature type="transmembrane region" description="Helical" evidence="1">
    <location>
        <begin position="125"/>
        <end position="142"/>
    </location>
</feature>
<keyword evidence="1" id="KW-1133">Transmembrane helix</keyword>
<dbReference type="AlphaFoldDB" id="A0A165ZJV7"/>
<organism evidence="2 3">
    <name type="scientific">Athelia psychrophila</name>
    <dbReference type="NCBI Taxonomy" id="1759441"/>
    <lineage>
        <taxon>Eukaryota</taxon>
        <taxon>Fungi</taxon>
        <taxon>Dikarya</taxon>
        <taxon>Basidiomycota</taxon>
        <taxon>Agaricomycotina</taxon>
        <taxon>Agaricomycetes</taxon>
        <taxon>Agaricomycetidae</taxon>
        <taxon>Atheliales</taxon>
        <taxon>Atheliaceae</taxon>
        <taxon>Athelia</taxon>
    </lineage>
</organism>
<evidence type="ECO:0000313" key="2">
    <source>
        <dbReference type="EMBL" id="KZP10668.1"/>
    </source>
</evidence>
<keyword evidence="3" id="KW-1185">Reference proteome</keyword>
<gene>
    <name evidence="2" type="ORF">FIBSPDRAFT_200710</name>
</gene>
<feature type="transmembrane region" description="Helical" evidence="1">
    <location>
        <begin position="148"/>
        <end position="169"/>
    </location>
</feature>
<dbReference type="OrthoDB" id="3038990at2759"/>
<evidence type="ECO:0000256" key="1">
    <source>
        <dbReference type="SAM" id="Phobius"/>
    </source>
</evidence>